<evidence type="ECO:0000313" key="4">
    <source>
        <dbReference type="Proteomes" id="UP001597338"/>
    </source>
</evidence>
<feature type="transmembrane region" description="Helical" evidence="1">
    <location>
        <begin position="230"/>
        <end position="250"/>
    </location>
</feature>
<keyword evidence="3" id="KW-0378">Hydrolase</keyword>
<keyword evidence="1" id="KW-1133">Transmembrane helix</keyword>
<dbReference type="EC" id="3.4.-.-" evidence="3"/>
<keyword evidence="4" id="KW-1185">Reference proteome</keyword>
<feature type="transmembrane region" description="Helical" evidence="1">
    <location>
        <begin position="36"/>
        <end position="57"/>
    </location>
</feature>
<keyword evidence="1" id="KW-0812">Transmembrane</keyword>
<name>A0ABW4V581_9MICO</name>
<dbReference type="RefSeq" id="WP_377197484.1">
    <property type="nucleotide sequence ID" value="NZ_JBHUHF010000001.1"/>
</dbReference>
<proteinExistence type="predicted"/>
<dbReference type="Proteomes" id="UP001597338">
    <property type="component" value="Unassembled WGS sequence"/>
</dbReference>
<accession>A0ABW4V581</accession>
<dbReference type="InterPro" id="IPR003675">
    <property type="entry name" value="Rce1/LyrA-like_dom"/>
</dbReference>
<feature type="transmembrane region" description="Helical" evidence="1">
    <location>
        <begin position="7"/>
        <end position="30"/>
    </location>
</feature>
<feature type="transmembrane region" description="Helical" evidence="1">
    <location>
        <begin position="152"/>
        <end position="171"/>
    </location>
</feature>
<evidence type="ECO:0000256" key="1">
    <source>
        <dbReference type="SAM" id="Phobius"/>
    </source>
</evidence>
<dbReference type="Pfam" id="PF02517">
    <property type="entry name" value="Rce1-like"/>
    <property type="match status" value="1"/>
</dbReference>
<keyword evidence="1" id="KW-0472">Membrane</keyword>
<gene>
    <name evidence="3" type="ORF">ACFSL2_08780</name>
</gene>
<feature type="transmembrane region" description="Helical" evidence="1">
    <location>
        <begin position="107"/>
        <end position="131"/>
    </location>
</feature>
<dbReference type="PANTHER" id="PTHR39430:SF1">
    <property type="entry name" value="PROTEASE"/>
    <property type="match status" value="1"/>
</dbReference>
<comment type="caution">
    <text evidence="3">The sequence shown here is derived from an EMBL/GenBank/DDBJ whole genome shotgun (WGS) entry which is preliminary data.</text>
</comment>
<feature type="transmembrane region" description="Helical" evidence="1">
    <location>
        <begin position="77"/>
        <end position="95"/>
    </location>
</feature>
<dbReference type="EMBL" id="JBHUHF010000001">
    <property type="protein sequence ID" value="MFD2025604.1"/>
    <property type="molecule type" value="Genomic_DNA"/>
</dbReference>
<feature type="domain" description="CAAX prenyl protease 2/Lysostaphin resistance protein A-like" evidence="2">
    <location>
        <begin position="122"/>
        <end position="217"/>
    </location>
</feature>
<dbReference type="GO" id="GO:0016787">
    <property type="term" value="F:hydrolase activity"/>
    <property type="evidence" value="ECO:0007669"/>
    <property type="project" value="UniProtKB-KW"/>
</dbReference>
<evidence type="ECO:0000259" key="2">
    <source>
        <dbReference type="Pfam" id="PF02517"/>
    </source>
</evidence>
<organism evidence="3 4">
    <name type="scientific">Promicromonospora aerolata</name>
    <dbReference type="NCBI Taxonomy" id="195749"/>
    <lineage>
        <taxon>Bacteria</taxon>
        <taxon>Bacillati</taxon>
        <taxon>Actinomycetota</taxon>
        <taxon>Actinomycetes</taxon>
        <taxon>Micrococcales</taxon>
        <taxon>Promicromonosporaceae</taxon>
        <taxon>Promicromonospora</taxon>
    </lineage>
</organism>
<dbReference type="PANTHER" id="PTHR39430">
    <property type="entry name" value="MEMBRANE-ASSOCIATED PROTEASE-RELATED"/>
    <property type="match status" value="1"/>
</dbReference>
<reference evidence="4" key="1">
    <citation type="journal article" date="2019" name="Int. J. Syst. Evol. Microbiol.">
        <title>The Global Catalogue of Microorganisms (GCM) 10K type strain sequencing project: providing services to taxonomists for standard genome sequencing and annotation.</title>
        <authorList>
            <consortium name="The Broad Institute Genomics Platform"/>
            <consortium name="The Broad Institute Genome Sequencing Center for Infectious Disease"/>
            <person name="Wu L."/>
            <person name="Ma J."/>
        </authorList>
    </citation>
    <scope>NUCLEOTIDE SEQUENCE [LARGE SCALE GENOMIC DNA]</scope>
    <source>
        <strain evidence="4">CCM 7043</strain>
    </source>
</reference>
<protein>
    <submittedName>
        <fullName evidence="3">CPBP family intramembrane glutamic endopeptidase</fullName>
        <ecNumber evidence="3">3.4.-.-</ecNumber>
    </submittedName>
</protein>
<sequence length="265" mass="27680">MWTARPVWAILLTVVATLVAAYSSAVALVVPTSLPLWQRAVAGCVTSLVAVGLVVLWRRRLVHRPWSGVALSWSWRALGHGLLGLGIAAAAILTAQATCVAADACEWVPLSGVGIPLGEVVVSTFISAVLVQGFPEELLWRGNLTDLLGRRWGPGVVLLITSVAFGMLHLVSSGPQDGVGEHVLYVVMATALGFACGAARLRTGSTWAAVGVHGGFHLAKGLVPAQPEELAALLAAWTVALTVAGLALLLRRPARLRSHAAAERP</sequence>
<evidence type="ECO:0000313" key="3">
    <source>
        <dbReference type="EMBL" id="MFD2025604.1"/>
    </source>
</evidence>